<evidence type="ECO:0000256" key="5">
    <source>
        <dbReference type="ARBA" id="ARBA00023242"/>
    </source>
</evidence>
<dbReference type="GO" id="GO:0003700">
    <property type="term" value="F:DNA-binding transcription factor activity"/>
    <property type="evidence" value="ECO:0007669"/>
    <property type="project" value="InterPro"/>
</dbReference>
<protein>
    <submittedName>
        <fullName evidence="9">Uncharacterized protein</fullName>
    </submittedName>
</protein>
<dbReference type="Gene3D" id="2.40.330.10">
    <property type="entry name" value="DNA-binding pseudobarrel domain"/>
    <property type="match status" value="1"/>
</dbReference>
<name>A0AAD4XQV0_9MAGN</name>
<dbReference type="Proteomes" id="UP001202328">
    <property type="component" value="Unassembled WGS sequence"/>
</dbReference>
<feature type="compositionally biased region" description="Low complexity" evidence="6">
    <location>
        <begin position="25"/>
        <end position="40"/>
    </location>
</feature>
<dbReference type="CDD" id="cd10017">
    <property type="entry name" value="B3_DNA"/>
    <property type="match status" value="1"/>
</dbReference>
<dbReference type="SMART" id="SM00380">
    <property type="entry name" value="AP2"/>
    <property type="match status" value="1"/>
</dbReference>
<dbReference type="AlphaFoldDB" id="A0AAD4XQV0"/>
<dbReference type="GO" id="GO:0005634">
    <property type="term" value="C:nucleus"/>
    <property type="evidence" value="ECO:0007669"/>
    <property type="project" value="UniProtKB-SubCell"/>
</dbReference>
<proteinExistence type="predicted"/>
<dbReference type="PANTHER" id="PTHR31140">
    <property type="entry name" value="B3 DOMAIN-CONTAINING TRANSCRIPTION FACTOR ABI3"/>
    <property type="match status" value="1"/>
</dbReference>
<comment type="caution">
    <text evidence="9">The sequence shown here is derived from an EMBL/GenBank/DDBJ whole genome shotgun (WGS) entry which is preliminary data.</text>
</comment>
<evidence type="ECO:0000313" key="9">
    <source>
        <dbReference type="EMBL" id="KAI3935623.1"/>
    </source>
</evidence>
<dbReference type="InterPro" id="IPR003340">
    <property type="entry name" value="B3_DNA-bd"/>
</dbReference>
<feature type="compositionally biased region" description="Polar residues" evidence="6">
    <location>
        <begin position="10"/>
        <end position="19"/>
    </location>
</feature>
<evidence type="ECO:0000256" key="1">
    <source>
        <dbReference type="ARBA" id="ARBA00004123"/>
    </source>
</evidence>
<feature type="domain" description="TF-B3" evidence="7">
    <location>
        <begin position="181"/>
        <end position="290"/>
    </location>
</feature>
<evidence type="ECO:0000256" key="3">
    <source>
        <dbReference type="ARBA" id="ARBA00023125"/>
    </source>
</evidence>
<dbReference type="PANTHER" id="PTHR31140:SF58">
    <property type="entry name" value="DNA-BINDING PROTEIN RAV1"/>
    <property type="match status" value="1"/>
</dbReference>
<dbReference type="Pfam" id="PF02362">
    <property type="entry name" value="B3"/>
    <property type="match status" value="1"/>
</dbReference>
<evidence type="ECO:0000256" key="2">
    <source>
        <dbReference type="ARBA" id="ARBA00023015"/>
    </source>
</evidence>
<dbReference type="PROSITE" id="PS51032">
    <property type="entry name" value="AP2_ERF"/>
    <property type="match status" value="1"/>
</dbReference>
<accession>A0AAD4XQV0</accession>
<organism evidence="9 10">
    <name type="scientific">Papaver atlanticum</name>
    <dbReference type="NCBI Taxonomy" id="357466"/>
    <lineage>
        <taxon>Eukaryota</taxon>
        <taxon>Viridiplantae</taxon>
        <taxon>Streptophyta</taxon>
        <taxon>Embryophyta</taxon>
        <taxon>Tracheophyta</taxon>
        <taxon>Spermatophyta</taxon>
        <taxon>Magnoliopsida</taxon>
        <taxon>Ranunculales</taxon>
        <taxon>Papaveraceae</taxon>
        <taxon>Papaveroideae</taxon>
        <taxon>Papaver</taxon>
    </lineage>
</organism>
<keyword evidence="4" id="KW-0804">Transcription</keyword>
<comment type="subcellular location">
    <subcellularLocation>
        <location evidence="1">Nucleus</location>
    </subcellularLocation>
</comment>
<evidence type="ECO:0000313" key="10">
    <source>
        <dbReference type="Proteomes" id="UP001202328"/>
    </source>
</evidence>
<dbReference type="GO" id="GO:0003677">
    <property type="term" value="F:DNA binding"/>
    <property type="evidence" value="ECO:0007669"/>
    <property type="project" value="UniProtKB-KW"/>
</dbReference>
<reference evidence="9" key="1">
    <citation type="submission" date="2022-04" db="EMBL/GenBank/DDBJ databases">
        <title>A functionally conserved STORR gene fusion in Papaver species that diverged 16.8 million years ago.</title>
        <authorList>
            <person name="Catania T."/>
        </authorList>
    </citation>
    <scope>NUCLEOTIDE SEQUENCE</scope>
    <source>
        <strain evidence="9">S-188037</strain>
    </source>
</reference>
<dbReference type="InterPro" id="IPR015300">
    <property type="entry name" value="DNA-bd_pseudobarrel_sf"/>
</dbReference>
<feature type="region of interest" description="Disordered" evidence="6">
    <location>
        <begin position="1"/>
        <end position="50"/>
    </location>
</feature>
<dbReference type="EMBL" id="JAJJMB010006234">
    <property type="protein sequence ID" value="KAI3935623.1"/>
    <property type="molecule type" value="Genomic_DNA"/>
</dbReference>
<evidence type="ECO:0000259" key="8">
    <source>
        <dbReference type="PROSITE" id="PS51032"/>
    </source>
</evidence>
<dbReference type="Gene3D" id="3.30.730.10">
    <property type="entry name" value="AP2/ERF domain"/>
    <property type="match status" value="1"/>
</dbReference>
<feature type="domain" description="AP2/ERF" evidence="8">
    <location>
        <begin position="55"/>
        <end position="111"/>
    </location>
</feature>
<keyword evidence="10" id="KW-1185">Reference proteome</keyword>
<dbReference type="CDD" id="cd00018">
    <property type="entry name" value="AP2"/>
    <property type="match status" value="1"/>
</dbReference>
<gene>
    <name evidence="9" type="ORF">MKW98_022631</name>
</gene>
<evidence type="ECO:0000256" key="4">
    <source>
        <dbReference type="ARBA" id="ARBA00023163"/>
    </source>
</evidence>
<dbReference type="InterPro" id="IPR016177">
    <property type="entry name" value="DNA-bd_dom_sf"/>
</dbReference>
<evidence type="ECO:0000256" key="6">
    <source>
        <dbReference type="SAM" id="MobiDB-lite"/>
    </source>
</evidence>
<sequence>MEEDQGLLSMASSNITTLNGEEGCSDSNSSNSPRGSSSDNHQSRQDISVTSSPARFKGVVLLPNGNWGTQIYANRKRTWIGTFKSEFEAGKAYDAAAVKLRKSEDSPRNCPLTSSSLTSFEPNFQKLLTIDEIKSLLKDGSYQTKLYEFANSCSLDKEPGLSLSLGSSAAMDGDVKYQQLFQKALTPSDVGKLNRLVIHKRFAEKYFPEVSKEEKVPGVIDEIQLSFFDREMKSWNFRYCYWRSSQSYVFTKGWIRFVKEKKMKAHDVVTFYKCECQKEAQKAFYMIDVASSIRAESNGGGFAGGFDTDAGNRVDLKLCLGQITVNESGASDRTIKLRQHKEVAPPQPDKEEKKSVRLFGVNIS</sequence>
<dbReference type="SUPFAM" id="SSF101936">
    <property type="entry name" value="DNA-binding pseudobarrel domain"/>
    <property type="match status" value="1"/>
</dbReference>
<dbReference type="PROSITE" id="PS50863">
    <property type="entry name" value="B3"/>
    <property type="match status" value="1"/>
</dbReference>
<keyword evidence="3" id="KW-0238">DNA-binding</keyword>
<keyword evidence="2" id="KW-0805">Transcription regulation</keyword>
<dbReference type="SUPFAM" id="SSF54171">
    <property type="entry name" value="DNA-binding domain"/>
    <property type="match status" value="1"/>
</dbReference>
<dbReference type="SMART" id="SM01019">
    <property type="entry name" value="B3"/>
    <property type="match status" value="1"/>
</dbReference>
<keyword evidence="5" id="KW-0539">Nucleus</keyword>
<dbReference type="InterPro" id="IPR044800">
    <property type="entry name" value="LEC2-like"/>
</dbReference>
<dbReference type="InterPro" id="IPR036955">
    <property type="entry name" value="AP2/ERF_dom_sf"/>
</dbReference>
<dbReference type="InterPro" id="IPR001471">
    <property type="entry name" value="AP2/ERF_dom"/>
</dbReference>
<evidence type="ECO:0000259" key="7">
    <source>
        <dbReference type="PROSITE" id="PS50863"/>
    </source>
</evidence>